<dbReference type="GO" id="GO:0006362">
    <property type="term" value="P:transcription elongation by RNA polymerase I"/>
    <property type="evidence" value="ECO:0007669"/>
    <property type="project" value="TreeGrafter"/>
</dbReference>
<evidence type="ECO:0000256" key="2">
    <source>
        <dbReference type="ARBA" id="ARBA00011050"/>
    </source>
</evidence>
<feature type="compositionally biased region" description="Acidic residues" evidence="8">
    <location>
        <begin position="166"/>
        <end position="176"/>
    </location>
</feature>
<dbReference type="InterPro" id="IPR011011">
    <property type="entry name" value="Znf_FYVE_PHD"/>
</dbReference>
<dbReference type="GO" id="GO:0031564">
    <property type="term" value="P:transcription antitermination"/>
    <property type="evidence" value="ECO:0007669"/>
    <property type="project" value="TreeGrafter"/>
</dbReference>
<feature type="domain" description="TFIIS central" evidence="10">
    <location>
        <begin position="258"/>
        <end position="411"/>
    </location>
</feature>
<feature type="region of interest" description="Disordered" evidence="8">
    <location>
        <begin position="403"/>
        <end position="445"/>
    </location>
</feature>
<feature type="region of interest" description="Disordered" evidence="8">
    <location>
        <begin position="603"/>
        <end position="635"/>
    </location>
</feature>
<dbReference type="GO" id="GO:0031440">
    <property type="term" value="P:regulation of mRNA 3'-end processing"/>
    <property type="evidence" value="ECO:0007669"/>
    <property type="project" value="TreeGrafter"/>
</dbReference>
<comment type="caution">
    <text evidence="11">The sequence shown here is derived from an EMBL/GenBank/DDBJ whole genome shotgun (WGS) entry which is preliminary data.</text>
</comment>
<dbReference type="Pfam" id="PF07500">
    <property type="entry name" value="TFIIS_M"/>
    <property type="match status" value="1"/>
</dbReference>
<evidence type="ECO:0000256" key="8">
    <source>
        <dbReference type="SAM" id="MobiDB-lite"/>
    </source>
</evidence>
<feature type="region of interest" description="Disordered" evidence="8">
    <location>
        <begin position="1"/>
        <end position="70"/>
    </location>
</feature>
<evidence type="ECO:0000256" key="4">
    <source>
        <dbReference type="ARBA" id="ARBA00022723"/>
    </source>
</evidence>
<feature type="compositionally biased region" description="Polar residues" evidence="8">
    <location>
        <begin position="531"/>
        <end position="559"/>
    </location>
</feature>
<gene>
    <name evidence="11" type="ORF">F5890DRAFT_1555020</name>
</gene>
<evidence type="ECO:0000259" key="9">
    <source>
        <dbReference type="PROSITE" id="PS50016"/>
    </source>
</evidence>
<feature type="region of interest" description="Disordered" evidence="8">
    <location>
        <begin position="284"/>
        <end position="305"/>
    </location>
</feature>
<keyword evidence="4" id="KW-0479">Metal-binding</keyword>
<organism evidence="11 12">
    <name type="scientific">Lentinula detonsa</name>
    <dbReference type="NCBI Taxonomy" id="2804962"/>
    <lineage>
        <taxon>Eukaryota</taxon>
        <taxon>Fungi</taxon>
        <taxon>Dikarya</taxon>
        <taxon>Basidiomycota</taxon>
        <taxon>Agaricomycotina</taxon>
        <taxon>Agaricomycetes</taxon>
        <taxon>Agaricomycetidae</taxon>
        <taxon>Agaricales</taxon>
        <taxon>Marasmiineae</taxon>
        <taxon>Omphalotaceae</taxon>
        <taxon>Lentinula</taxon>
    </lineage>
</organism>
<dbReference type="InterPro" id="IPR019786">
    <property type="entry name" value="Zinc_finger_PHD-type_CS"/>
</dbReference>
<comment type="function">
    <text evidence="1">Negative regulator of transcription elongation.</text>
</comment>
<evidence type="ECO:0000256" key="1">
    <source>
        <dbReference type="ARBA" id="ARBA00002311"/>
    </source>
</evidence>
<feature type="region of interest" description="Disordered" evidence="8">
    <location>
        <begin position="527"/>
        <end position="589"/>
    </location>
</feature>
<dbReference type="InterPro" id="IPR036575">
    <property type="entry name" value="TFIIS_cen_dom_sf"/>
</dbReference>
<dbReference type="GO" id="GO:0001139">
    <property type="term" value="F:RNA polymerase II complex recruiting activity"/>
    <property type="evidence" value="ECO:0007669"/>
    <property type="project" value="TreeGrafter"/>
</dbReference>
<feature type="compositionally biased region" description="Polar residues" evidence="8">
    <location>
        <begin position="603"/>
        <end position="617"/>
    </location>
</feature>
<evidence type="ECO:0000313" key="11">
    <source>
        <dbReference type="EMBL" id="KAJ3983406.1"/>
    </source>
</evidence>
<feature type="compositionally biased region" description="Basic and acidic residues" evidence="8">
    <location>
        <begin position="985"/>
        <end position="994"/>
    </location>
</feature>
<dbReference type="PROSITE" id="PS51321">
    <property type="entry name" value="TFIIS_CENTRAL"/>
    <property type="match status" value="1"/>
</dbReference>
<feature type="region of interest" description="Disordered" evidence="8">
    <location>
        <begin position="461"/>
        <end position="482"/>
    </location>
</feature>
<feature type="compositionally biased region" description="Low complexity" evidence="8">
    <location>
        <begin position="1"/>
        <end position="12"/>
    </location>
</feature>
<sequence>MSTRTTRSTRTSVKQATTRSSAPPSKTSKVPNKSHDMDMQSGKENKNTKDITPQTVPLGRLPTSKDSAASITASDKDQSYCICKKGDDGTPMIHCSECKDWLHFSCINLDETDAEDISIYVCPSCTEKTGLHTLMTWEESDFVEPYKISGSAGPSNVRKKAQIVKEEEEPAPELDAEPPSASEDSDDNYSVETKAKGVKRRTRRTSYQSDSDSSDIADKPAPRIRKASSPSLKRLAKRPTDGPPAKKAKTSTSVDDPARNYCRGKLEDVCRDIFLRYPHVRSKREGDSVQGFEQQTEGDLTEEQKSSILEDSKQFADDLEKCVFEIYSEPDKHGNSVPAAKYKDRFRMLQFNLSKIDRVVLHKRIASGQITPKEISVMSSTDLANEELKQSIKSAEQESLKQSILTKSNAPRTKITHKGLEDIEDVSGRDSNRERERQLEEEDRMEKERLARLRAIEPRQRTMSVSVPPESPIAPSGEGWGAPPPVPAHALDTAREPNPTRPPLFLHTSSEITIEPELNLADLINIDDEPSSNQGVTSSENVSEGTEVDSSSVLRSPTGISPFAIQPVQSPSTSVPATSAPPSVQLPTPRASLFDLNSLWSRSNSSGLNAPPSTSVENLDAEAEPEEQKDVTMNSEPVAAANDQDFDMLLEEKEPEKPEMAQVTFDALPQVWLGKISMPLDSNTPQETPVVGRQIGGKPIDVMSGQWKTLFPTDTLRIDGRVPVENSAKYLLQMRMNSTKELVAVAFAPASGIDDPGFKLLSEFLISKGRHGLVFPWGNKPKDYHPGKELYIVPLQSSHPLPDYIELLDDLCLPKIRTTNYLIGIWILNKGRLASPPPAPPPVIPSVSAPYISNPASVPTPPPSIASILPTAPLSTIASASARLSIDQNALAVELASLTPEQLALVTQALANTPLISAAGAGPIPPINAIPSGSSGAQIPPFNQRWGGPLPLNSNGSPPGMLPQRSFSPLGHGSPGGFGGNAVPRGRENRESRGGRARGRGRGDNSHINSPVDSGWPRKNSGQHR</sequence>
<accession>A0AA38PXA3</accession>
<feature type="domain" description="PHD-type" evidence="9">
    <location>
        <begin position="78"/>
        <end position="128"/>
    </location>
</feature>
<dbReference type="SUPFAM" id="SSF46942">
    <property type="entry name" value="Elongation factor TFIIS domain 2"/>
    <property type="match status" value="1"/>
</dbReference>
<dbReference type="GO" id="GO:0006368">
    <property type="term" value="P:transcription elongation by RNA polymerase II"/>
    <property type="evidence" value="ECO:0007669"/>
    <property type="project" value="TreeGrafter"/>
</dbReference>
<feature type="compositionally biased region" description="Low complexity" evidence="8">
    <location>
        <begin position="566"/>
        <end position="585"/>
    </location>
</feature>
<feature type="compositionally biased region" description="Polar residues" evidence="8">
    <location>
        <begin position="13"/>
        <end position="31"/>
    </location>
</feature>
<dbReference type="GO" id="GO:0000977">
    <property type="term" value="F:RNA polymerase II transcription regulatory region sequence-specific DNA binding"/>
    <property type="evidence" value="ECO:0007669"/>
    <property type="project" value="TreeGrafter"/>
</dbReference>
<dbReference type="InterPro" id="IPR003618">
    <property type="entry name" value="TFIIS_cen_dom"/>
</dbReference>
<feature type="compositionally biased region" description="Basic and acidic residues" evidence="8">
    <location>
        <begin position="418"/>
        <end position="445"/>
    </location>
</feature>
<evidence type="ECO:0000313" key="12">
    <source>
        <dbReference type="Proteomes" id="UP001163850"/>
    </source>
</evidence>
<dbReference type="InterPro" id="IPR013083">
    <property type="entry name" value="Znf_RING/FYVE/PHD"/>
</dbReference>
<dbReference type="SMART" id="SM00249">
    <property type="entry name" value="PHD"/>
    <property type="match status" value="1"/>
</dbReference>
<protein>
    <recommendedName>
        <fullName evidence="3">Transcription factor BYE1</fullName>
    </recommendedName>
</protein>
<dbReference type="AlphaFoldDB" id="A0AA38PXA3"/>
<dbReference type="InterPro" id="IPR019787">
    <property type="entry name" value="Znf_PHD-finger"/>
</dbReference>
<dbReference type="PROSITE" id="PS01359">
    <property type="entry name" value="ZF_PHD_1"/>
    <property type="match status" value="1"/>
</dbReference>
<comment type="similarity">
    <text evidence="2">Belongs to the BYE1 family.</text>
</comment>
<evidence type="ECO:0000256" key="3">
    <source>
        <dbReference type="ARBA" id="ARBA00021616"/>
    </source>
</evidence>
<name>A0AA38PXA3_9AGAR</name>
<dbReference type="PANTHER" id="PTHR11477:SF11">
    <property type="entry name" value="TRANSCRIPTION FACTOR BYE1"/>
    <property type="match status" value="1"/>
</dbReference>
<keyword evidence="5 7" id="KW-0863">Zinc-finger</keyword>
<dbReference type="GO" id="GO:0008270">
    <property type="term" value="F:zinc ion binding"/>
    <property type="evidence" value="ECO:0007669"/>
    <property type="project" value="UniProtKB-KW"/>
</dbReference>
<dbReference type="Pfam" id="PF00628">
    <property type="entry name" value="PHD"/>
    <property type="match status" value="1"/>
</dbReference>
<evidence type="ECO:0000256" key="6">
    <source>
        <dbReference type="ARBA" id="ARBA00022833"/>
    </source>
</evidence>
<dbReference type="PROSITE" id="PS50016">
    <property type="entry name" value="ZF_PHD_2"/>
    <property type="match status" value="1"/>
</dbReference>
<feature type="region of interest" description="Disordered" evidence="8">
    <location>
        <begin position="929"/>
        <end position="1025"/>
    </location>
</feature>
<reference evidence="11" key="1">
    <citation type="submission" date="2022-08" db="EMBL/GenBank/DDBJ databases">
        <authorList>
            <consortium name="DOE Joint Genome Institute"/>
            <person name="Min B."/>
            <person name="Riley R."/>
            <person name="Sierra-Patev S."/>
            <person name="Naranjo-Ortiz M."/>
            <person name="Looney B."/>
            <person name="Konkel Z."/>
            <person name="Slot J.C."/>
            <person name="Sakamoto Y."/>
            <person name="Steenwyk J.L."/>
            <person name="Rokas A."/>
            <person name="Carro J."/>
            <person name="Camarero S."/>
            <person name="Ferreira P."/>
            <person name="Molpeceres G."/>
            <person name="Ruiz-Duenas F.J."/>
            <person name="Serrano A."/>
            <person name="Henrissat B."/>
            <person name="Drula E."/>
            <person name="Hughes K.W."/>
            <person name="Mata J.L."/>
            <person name="Ishikawa N.K."/>
            <person name="Vargas-Isla R."/>
            <person name="Ushijima S."/>
            <person name="Smith C.A."/>
            <person name="Ahrendt S."/>
            <person name="Andreopoulos W."/>
            <person name="He G."/>
            <person name="Labutti K."/>
            <person name="Lipzen A."/>
            <person name="Ng V."/>
            <person name="Sandor L."/>
            <person name="Barry K."/>
            <person name="Martinez A.T."/>
            <person name="Xiao Y."/>
            <person name="Gibbons J.G."/>
            <person name="Terashima K."/>
            <person name="Hibbett D.S."/>
            <person name="Grigoriev I.V."/>
        </authorList>
    </citation>
    <scope>NUCLEOTIDE SEQUENCE</scope>
    <source>
        <strain evidence="11">TFB7829</strain>
    </source>
</reference>
<keyword evidence="6" id="KW-0862">Zinc</keyword>
<evidence type="ECO:0000256" key="7">
    <source>
        <dbReference type="PROSITE-ProRule" id="PRU00146"/>
    </source>
</evidence>
<evidence type="ECO:0000259" key="10">
    <source>
        <dbReference type="PROSITE" id="PS51321"/>
    </source>
</evidence>
<dbReference type="CDD" id="cd21538">
    <property type="entry name" value="SPOC_TFIIS"/>
    <property type="match status" value="1"/>
</dbReference>
<dbReference type="Gene3D" id="1.10.472.30">
    <property type="entry name" value="Transcription elongation factor S-II, central domain"/>
    <property type="match status" value="1"/>
</dbReference>
<dbReference type="Pfam" id="PF07744">
    <property type="entry name" value="SPOC"/>
    <property type="match status" value="1"/>
</dbReference>
<evidence type="ECO:0000256" key="5">
    <source>
        <dbReference type="ARBA" id="ARBA00022771"/>
    </source>
</evidence>
<feature type="compositionally biased region" description="Basic and acidic residues" evidence="8">
    <location>
        <begin position="33"/>
        <end position="49"/>
    </location>
</feature>
<dbReference type="InterPro" id="IPR001965">
    <property type="entry name" value="Znf_PHD"/>
</dbReference>
<dbReference type="InterPro" id="IPR012921">
    <property type="entry name" value="SPOC_C"/>
</dbReference>
<dbReference type="PANTHER" id="PTHR11477">
    <property type="entry name" value="TRANSCRIPTION FACTOR S-II ZINC FINGER DOMAIN-CONTAINING PROTEIN"/>
    <property type="match status" value="1"/>
</dbReference>
<dbReference type="Gene3D" id="3.30.40.10">
    <property type="entry name" value="Zinc/RING finger domain, C3HC4 (zinc finger)"/>
    <property type="match status" value="1"/>
</dbReference>
<dbReference type="Proteomes" id="UP001163850">
    <property type="component" value="Unassembled WGS sequence"/>
</dbReference>
<dbReference type="GO" id="GO:0005634">
    <property type="term" value="C:nucleus"/>
    <property type="evidence" value="ECO:0007669"/>
    <property type="project" value="TreeGrafter"/>
</dbReference>
<proteinExistence type="inferred from homology"/>
<feature type="region of interest" description="Disordered" evidence="8">
    <location>
        <begin position="146"/>
        <end position="260"/>
    </location>
</feature>
<dbReference type="SMART" id="SM00510">
    <property type="entry name" value="TFS2M"/>
    <property type="match status" value="1"/>
</dbReference>
<dbReference type="EMBL" id="MU802023">
    <property type="protein sequence ID" value="KAJ3983406.1"/>
    <property type="molecule type" value="Genomic_DNA"/>
</dbReference>
<dbReference type="SUPFAM" id="SSF57903">
    <property type="entry name" value="FYVE/PHD zinc finger"/>
    <property type="match status" value="1"/>
</dbReference>